<dbReference type="EMBL" id="JAWJWE010000040">
    <property type="protein sequence ID" value="KAK6619445.1"/>
    <property type="molecule type" value="Genomic_DNA"/>
</dbReference>
<gene>
    <name evidence="1" type="ORF">RUM43_012202</name>
</gene>
<organism evidence="1 2">
    <name type="scientific">Polyplax serrata</name>
    <name type="common">Common mouse louse</name>
    <dbReference type="NCBI Taxonomy" id="468196"/>
    <lineage>
        <taxon>Eukaryota</taxon>
        <taxon>Metazoa</taxon>
        <taxon>Ecdysozoa</taxon>
        <taxon>Arthropoda</taxon>
        <taxon>Hexapoda</taxon>
        <taxon>Insecta</taxon>
        <taxon>Pterygota</taxon>
        <taxon>Neoptera</taxon>
        <taxon>Paraneoptera</taxon>
        <taxon>Psocodea</taxon>
        <taxon>Troctomorpha</taxon>
        <taxon>Phthiraptera</taxon>
        <taxon>Anoplura</taxon>
        <taxon>Polyplacidae</taxon>
        <taxon>Polyplax</taxon>
    </lineage>
</organism>
<dbReference type="Proteomes" id="UP001372834">
    <property type="component" value="Unassembled WGS sequence"/>
</dbReference>
<name>A0AAN8NKA3_POLSC</name>
<comment type="caution">
    <text evidence="1">The sequence shown here is derived from an EMBL/GenBank/DDBJ whole genome shotgun (WGS) entry which is preliminary data.</text>
</comment>
<proteinExistence type="predicted"/>
<evidence type="ECO:0000313" key="1">
    <source>
        <dbReference type="EMBL" id="KAK6619445.1"/>
    </source>
</evidence>
<reference evidence="1 2" key="1">
    <citation type="submission" date="2023-10" db="EMBL/GenBank/DDBJ databases">
        <title>Genomes of two closely related lineages of the louse Polyplax serrata with different host specificities.</title>
        <authorList>
            <person name="Martinu J."/>
            <person name="Tarabai H."/>
            <person name="Stefka J."/>
            <person name="Hypsa V."/>
        </authorList>
    </citation>
    <scope>NUCLEOTIDE SEQUENCE [LARGE SCALE GENOMIC DNA]</scope>
    <source>
        <strain evidence="1">HR10_N</strain>
    </source>
</reference>
<accession>A0AAN8NKA3</accession>
<sequence length="92" mass="10506">MEVPRCTAELLRTTSQLFKLYEDVRLFEDFHFLLMTDQVFLVLSSLEGDELPHKGWGGGDSSLYTSCTCRHSTKFQGQVPEQVKMSNDAQET</sequence>
<evidence type="ECO:0000313" key="2">
    <source>
        <dbReference type="Proteomes" id="UP001372834"/>
    </source>
</evidence>
<protein>
    <submittedName>
        <fullName evidence="1">Uncharacterized protein</fullName>
    </submittedName>
</protein>
<dbReference type="AlphaFoldDB" id="A0AAN8NKA3"/>